<comment type="caution">
    <text evidence="13">The sequence shown here is derived from an EMBL/GenBank/DDBJ whole genome shotgun (WGS) entry which is preliminary data.</text>
</comment>
<comment type="similarity">
    <text evidence="2 11">Belongs to the sodium:solute symporter (SSF) (TC 2.A.21) family.</text>
</comment>
<dbReference type="PROSITE" id="PS50283">
    <property type="entry name" value="NA_SOLUT_SYMP_3"/>
    <property type="match status" value="1"/>
</dbReference>
<evidence type="ECO:0000256" key="3">
    <source>
        <dbReference type="ARBA" id="ARBA00022448"/>
    </source>
</evidence>
<evidence type="ECO:0000256" key="1">
    <source>
        <dbReference type="ARBA" id="ARBA00004651"/>
    </source>
</evidence>
<feature type="transmembrane region" description="Helical" evidence="12">
    <location>
        <begin position="6"/>
        <end position="23"/>
    </location>
</feature>
<dbReference type="GO" id="GO:0005886">
    <property type="term" value="C:plasma membrane"/>
    <property type="evidence" value="ECO:0007669"/>
    <property type="project" value="UniProtKB-SubCell"/>
</dbReference>
<feature type="transmembrane region" description="Helical" evidence="12">
    <location>
        <begin position="181"/>
        <end position="199"/>
    </location>
</feature>
<feature type="transmembrane region" description="Helical" evidence="12">
    <location>
        <begin position="323"/>
        <end position="351"/>
    </location>
</feature>
<dbReference type="Pfam" id="PF00474">
    <property type="entry name" value="SSF"/>
    <property type="match status" value="1"/>
</dbReference>
<dbReference type="GO" id="GO:0015293">
    <property type="term" value="F:symporter activity"/>
    <property type="evidence" value="ECO:0007669"/>
    <property type="project" value="TreeGrafter"/>
</dbReference>
<feature type="transmembrane region" description="Helical" evidence="12">
    <location>
        <begin position="77"/>
        <end position="98"/>
    </location>
</feature>
<sequence>MYQYTILIIMAAYFLLLMGISRLTSKGGSNEAFFRANGESPWWLVAIGMIGTSISGVTFVSVPGMPRSIDMTYMQMVLGFAVGYIIVAKLLLPLYYRLNLISIYKYLAERFGRRSYKTGAVFFIISKITGAAARLYLVVLILQRFVFDYWGVPFSVTALMVIALIWLYSKRSGIYTIVRTDALQTVVFISALAVIIYYATDRMGIDMGGAVKMITEDSHSRIFVFDDWMSKQNFFKQFLSGVFITIVMTGLDQDMMQKNLTIKRLDEAQKNMYVYGLAFIPVNLMFLALGVLLLCYADMFGITLPSNGDEILPILAESHMGSIAFYLFCIGITAAAFSSADSALTALTTSFCIDILETGRMEEKQGIRTRKAVHIGMSLAFVGIMIFIEQLNDSSIIDVIYTMAGYTYGPLLGLFAYGLFTKSVPRDKHVPYIAVCSPLISAAASFLTQHLWGYKMGYELLMLNAAITFAMLYASSYKRPKYIIGG</sequence>
<organism evidence="13 14">
    <name type="scientific">Candidatus Caccoplasma merdipullorum</name>
    <dbReference type="NCBI Taxonomy" id="2840718"/>
    <lineage>
        <taxon>Bacteria</taxon>
        <taxon>Pseudomonadati</taxon>
        <taxon>Bacteroidota</taxon>
        <taxon>Bacteroidia</taxon>
        <taxon>Bacteroidales</taxon>
        <taxon>Bacteroidaceae</taxon>
        <taxon>Bacteroidaceae incertae sedis</taxon>
        <taxon>Candidatus Caccoplasma</taxon>
    </lineage>
</organism>
<evidence type="ECO:0000256" key="6">
    <source>
        <dbReference type="ARBA" id="ARBA00022989"/>
    </source>
</evidence>
<feature type="transmembrane region" description="Helical" evidence="12">
    <location>
        <begin position="43"/>
        <end position="65"/>
    </location>
</feature>
<dbReference type="CDD" id="cd10326">
    <property type="entry name" value="SLC5sbd_NIS-like"/>
    <property type="match status" value="1"/>
</dbReference>
<gene>
    <name evidence="13" type="ORF">IAC54_00790</name>
</gene>
<dbReference type="Gene3D" id="1.20.1730.10">
    <property type="entry name" value="Sodium/glucose cotransporter"/>
    <property type="match status" value="1"/>
</dbReference>
<evidence type="ECO:0000313" key="13">
    <source>
        <dbReference type="EMBL" id="MBO8437422.1"/>
    </source>
</evidence>
<feature type="transmembrane region" description="Helical" evidence="12">
    <location>
        <begin position="149"/>
        <end position="169"/>
    </location>
</feature>
<feature type="transmembrane region" description="Helical" evidence="12">
    <location>
        <begin position="432"/>
        <end position="452"/>
    </location>
</feature>
<evidence type="ECO:0000256" key="12">
    <source>
        <dbReference type="SAM" id="Phobius"/>
    </source>
</evidence>
<keyword evidence="7" id="KW-0915">Sodium</keyword>
<feature type="transmembrane region" description="Helical" evidence="12">
    <location>
        <begin position="119"/>
        <end position="143"/>
    </location>
</feature>
<keyword evidence="3" id="KW-0813">Transport</keyword>
<reference evidence="13" key="1">
    <citation type="submission" date="2020-10" db="EMBL/GenBank/DDBJ databases">
        <authorList>
            <person name="Gilroy R."/>
        </authorList>
    </citation>
    <scope>NUCLEOTIDE SEQUENCE</scope>
    <source>
        <strain evidence="13">G3-4614</strain>
    </source>
</reference>
<feature type="transmembrane region" description="Helical" evidence="12">
    <location>
        <begin position="234"/>
        <end position="251"/>
    </location>
</feature>
<dbReference type="EMBL" id="JADIMW010000006">
    <property type="protein sequence ID" value="MBO8437422.1"/>
    <property type="molecule type" value="Genomic_DNA"/>
</dbReference>
<keyword evidence="5 12" id="KW-0812">Transmembrane</keyword>
<proteinExistence type="inferred from homology"/>
<keyword evidence="8" id="KW-0406">Ion transport</keyword>
<reference evidence="13" key="2">
    <citation type="journal article" date="2021" name="PeerJ">
        <title>Extensive microbial diversity within the chicken gut microbiome revealed by metagenomics and culture.</title>
        <authorList>
            <person name="Gilroy R."/>
            <person name="Ravi A."/>
            <person name="Getino M."/>
            <person name="Pursley I."/>
            <person name="Horton D.L."/>
            <person name="Alikhan N.F."/>
            <person name="Baker D."/>
            <person name="Gharbi K."/>
            <person name="Hall N."/>
            <person name="Watson M."/>
            <person name="Adriaenssens E.M."/>
            <person name="Foster-Nyarko E."/>
            <person name="Jarju S."/>
            <person name="Secka A."/>
            <person name="Antonio M."/>
            <person name="Oren A."/>
            <person name="Chaudhuri R.R."/>
            <person name="La Ragione R."/>
            <person name="Hildebrand F."/>
            <person name="Pallen M.J."/>
        </authorList>
    </citation>
    <scope>NUCLEOTIDE SEQUENCE</scope>
    <source>
        <strain evidence="13">G3-4614</strain>
    </source>
</reference>
<dbReference type="PANTHER" id="PTHR42985">
    <property type="entry name" value="SODIUM-COUPLED MONOCARBOXYLATE TRANSPORTER"/>
    <property type="match status" value="1"/>
</dbReference>
<evidence type="ECO:0000256" key="10">
    <source>
        <dbReference type="ARBA" id="ARBA00023201"/>
    </source>
</evidence>
<dbReference type="InterPro" id="IPR051163">
    <property type="entry name" value="Sodium:Solute_Symporter_SSF"/>
</dbReference>
<dbReference type="PANTHER" id="PTHR42985:SF47">
    <property type="entry name" value="INTEGRAL MEMBRANE TRANSPORT PROTEIN"/>
    <property type="match status" value="1"/>
</dbReference>
<feature type="transmembrane region" description="Helical" evidence="12">
    <location>
        <begin position="458"/>
        <end position="474"/>
    </location>
</feature>
<protein>
    <submittedName>
        <fullName evidence="13">Sodium:solute symporter</fullName>
    </submittedName>
</protein>
<evidence type="ECO:0000313" key="14">
    <source>
        <dbReference type="Proteomes" id="UP000823636"/>
    </source>
</evidence>
<name>A0A9D9H6X7_9BACT</name>
<evidence type="ECO:0000256" key="8">
    <source>
        <dbReference type="ARBA" id="ARBA00023065"/>
    </source>
</evidence>
<evidence type="ECO:0000256" key="2">
    <source>
        <dbReference type="ARBA" id="ARBA00006434"/>
    </source>
</evidence>
<evidence type="ECO:0000256" key="11">
    <source>
        <dbReference type="RuleBase" id="RU362091"/>
    </source>
</evidence>
<evidence type="ECO:0000256" key="7">
    <source>
        <dbReference type="ARBA" id="ARBA00023053"/>
    </source>
</evidence>
<feature type="transmembrane region" description="Helical" evidence="12">
    <location>
        <begin position="372"/>
        <end position="388"/>
    </location>
</feature>
<keyword evidence="6 12" id="KW-1133">Transmembrane helix</keyword>
<accession>A0A9D9H6X7</accession>
<feature type="transmembrane region" description="Helical" evidence="12">
    <location>
        <begin position="400"/>
        <end position="420"/>
    </location>
</feature>
<dbReference type="GO" id="GO:0006814">
    <property type="term" value="P:sodium ion transport"/>
    <property type="evidence" value="ECO:0007669"/>
    <property type="project" value="UniProtKB-KW"/>
</dbReference>
<dbReference type="AlphaFoldDB" id="A0A9D9H6X7"/>
<evidence type="ECO:0000256" key="9">
    <source>
        <dbReference type="ARBA" id="ARBA00023136"/>
    </source>
</evidence>
<keyword evidence="10" id="KW-0739">Sodium transport</keyword>
<evidence type="ECO:0000256" key="5">
    <source>
        <dbReference type="ARBA" id="ARBA00022692"/>
    </source>
</evidence>
<dbReference type="InterPro" id="IPR001734">
    <property type="entry name" value="Na/solute_symporter"/>
</dbReference>
<dbReference type="InterPro" id="IPR038377">
    <property type="entry name" value="Na/Glc_symporter_sf"/>
</dbReference>
<evidence type="ECO:0000256" key="4">
    <source>
        <dbReference type="ARBA" id="ARBA00022475"/>
    </source>
</evidence>
<keyword evidence="9 12" id="KW-0472">Membrane</keyword>
<dbReference type="Proteomes" id="UP000823636">
    <property type="component" value="Unassembled WGS sequence"/>
</dbReference>
<keyword evidence="4" id="KW-1003">Cell membrane</keyword>
<feature type="transmembrane region" description="Helical" evidence="12">
    <location>
        <begin position="272"/>
        <end position="303"/>
    </location>
</feature>
<comment type="subcellular location">
    <subcellularLocation>
        <location evidence="1">Cell membrane</location>
        <topology evidence="1">Multi-pass membrane protein</topology>
    </subcellularLocation>
</comment>